<protein>
    <submittedName>
        <fullName evidence="2">Uncharacterized protein</fullName>
    </submittedName>
</protein>
<dbReference type="PaxDb" id="4113-PGSC0003DMT400088354"/>
<evidence type="ECO:0000313" key="2">
    <source>
        <dbReference type="EnsemblPlants" id="PGSC0003DMT400088354"/>
    </source>
</evidence>
<accession>M1DFS8</accession>
<name>M1DFS8_SOLTU</name>
<evidence type="ECO:0000256" key="1">
    <source>
        <dbReference type="SAM" id="MobiDB-lite"/>
    </source>
</evidence>
<dbReference type="Proteomes" id="UP000011115">
    <property type="component" value="Unassembled WGS sequence"/>
</dbReference>
<reference evidence="3" key="1">
    <citation type="journal article" date="2011" name="Nature">
        <title>Genome sequence and analysis of the tuber crop potato.</title>
        <authorList>
            <consortium name="The Potato Genome Sequencing Consortium"/>
        </authorList>
    </citation>
    <scope>NUCLEOTIDE SEQUENCE [LARGE SCALE GENOMIC DNA]</scope>
    <source>
        <strain evidence="3">cv. DM1-3 516 R44</strain>
    </source>
</reference>
<proteinExistence type="predicted"/>
<dbReference type="HOGENOM" id="CLU_2337635_0_0_1"/>
<evidence type="ECO:0000313" key="3">
    <source>
        <dbReference type="Proteomes" id="UP000011115"/>
    </source>
</evidence>
<feature type="region of interest" description="Disordered" evidence="1">
    <location>
        <begin position="1"/>
        <end position="29"/>
    </location>
</feature>
<dbReference type="Gramene" id="PGSC0003DMT400088354">
    <property type="protein sequence ID" value="PGSC0003DMT400088354"/>
    <property type="gene ID" value="PGSC0003DMG400037925"/>
</dbReference>
<reference evidence="2" key="2">
    <citation type="submission" date="2015-06" db="UniProtKB">
        <authorList>
            <consortium name="EnsemblPlants"/>
        </authorList>
    </citation>
    <scope>IDENTIFICATION</scope>
    <source>
        <strain evidence="2">DM1-3 516 R44</strain>
    </source>
</reference>
<sequence>MQISKVAGGTDGHHPRTVGHPTVRSGGPWFTTCDPSPEPTEIHLSVDPRQDPRNVGQATLRGPRLAYTRNTNAKNANTTPLVPDQEVSCPGGIFGALQ</sequence>
<dbReference type="InParanoid" id="M1DFS8"/>
<dbReference type="EnsemblPlants" id="PGSC0003DMT400088354">
    <property type="protein sequence ID" value="PGSC0003DMT400088354"/>
    <property type="gene ID" value="PGSC0003DMG400037925"/>
</dbReference>
<organism evidence="2 3">
    <name type="scientific">Solanum tuberosum</name>
    <name type="common">Potato</name>
    <dbReference type="NCBI Taxonomy" id="4113"/>
    <lineage>
        <taxon>Eukaryota</taxon>
        <taxon>Viridiplantae</taxon>
        <taxon>Streptophyta</taxon>
        <taxon>Embryophyta</taxon>
        <taxon>Tracheophyta</taxon>
        <taxon>Spermatophyta</taxon>
        <taxon>Magnoliopsida</taxon>
        <taxon>eudicotyledons</taxon>
        <taxon>Gunneridae</taxon>
        <taxon>Pentapetalae</taxon>
        <taxon>asterids</taxon>
        <taxon>lamiids</taxon>
        <taxon>Solanales</taxon>
        <taxon>Solanaceae</taxon>
        <taxon>Solanoideae</taxon>
        <taxon>Solaneae</taxon>
        <taxon>Solanum</taxon>
    </lineage>
</organism>
<dbReference type="AlphaFoldDB" id="M1DFS8"/>
<keyword evidence="3" id="KW-1185">Reference proteome</keyword>